<name>A0ABQ5K0S4_9EUKA</name>
<feature type="region of interest" description="Disordered" evidence="1">
    <location>
        <begin position="197"/>
        <end position="259"/>
    </location>
</feature>
<feature type="compositionally biased region" description="Polar residues" evidence="1">
    <location>
        <begin position="222"/>
        <end position="234"/>
    </location>
</feature>
<accession>A0ABQ5K0S4</accession>
<evidence type="ECO:0000313" key="3">
    <source>
        <dbReference type="Proteomes" id="UP001057375"/>
    </source>
</evidence>
<dbReference type="EMBL" id="BQXS01012537">
    <property type="protein sequence ID" value="GKT24680.1"/>
    <property type="molecule type" value="Genomic_DNA"/>
</dbReference>
<dbReference type="Proteomes" id="UP001057375">
    <property type="component" value="Unassembled WGS sequence"/>
</dbReference>
<protein>
    <recommendedName>
        <fullName evidence="4">Myb-like domain-containing protein</fullName>
    </recommendedName>
</protein>
<reference evidence="2" key="1">
    <citation type="submission" date="2022-03" db="EMBL/GenBank/DDBJ databases">
        <title>Draft genome sequence of Aduncisulcus paluster, a free-living microaerophilic Fornicata.</title>
        <authorList>
            <person name="Yuyama I."/>
            <person name="Kume K."/>
            <person name="Tamura T."/>
            <person name="Inagaki Y."/>
            <person name="Hashimoto T."/>
        </authorList>
    </citation>
    <scope>NUCLEOTIDE SEQUENCE</scope>
    <source>
        <strain evidence="2">NY0171</strain>
    </source>
</reference>
<keyword evidence="3" id="KW-1185">Reference proteome</keyword>
<evidence type="ECO:0000256" key="1">
    <source>
        <dbReference type="SAM" id="MobiDB-lite"/>
    </source>
</evidence>
<gene>
    <name evidence="2" type="ORF">ADUPG1_012812</name>
</gene>
<evidence type="ECO:0008006" key="4">
    <source>
        <dbReference type="Google" id="ProtNLM"/>
    </source>
</evidence>
<feature type="compositionally biased region" description="Polar residues" evidence="1">
    <location>
        <begin position="242"/>
        <end position="259"/>
    </location>
</feature>
<evidence type="ECO:0000313" key="2">
    <source>
        <dbReference type="EMBL" id="GKT24680.1"/>
    </source>
</evidence>
<comment type="caution">
    <text evidence="2">The sequence shown here is derived from an EMBL/GenBank/DDBJ whole genome shotgun (WGS) entry which is preliminary data.</text>
</comment>
<sequence>MSKYSSKTWSEDQISSLKREFAISSSLNRINWISISKLVGRSPAQCQSMATLLFPESFSLSNQWMDEKTRSSRHATRGKGMSGESSRKHLSWSEEEILQSVFLYSRLQNKWKLYDEYAGLISRRATQVKCKIFNLKTKNLLGVKEQAVKDLFFTKGLKWDSCTIRDGLTALGVDFNGPKVAVRPPIPKHPQILSFSEATSPRSIRKPRVPSIPEEAPVVEPCSQSFSESPVTASSEDDFLTFSPSTGDSPSQSTLGGSQYFSLLPPPGVPLFDEYEQCFPRLALERMIPFPTAAPGFGFFE</sequence>
<organism evidence="2 3">
    <name type="scientific">Aduncisulcus paluster</name>
    <dbReference type="NCBI Taxonomy" id="2918883"/>
    <lineage>
        <taxon>Eukaryota</taxon>
        <taxon>Metamonada</taxon>
        <taxon>Carpediemonas-like organisms</taxon>
        <taxon>Aduncisulcus</taxon>
    </lineage>
</organism>
<proteinExistence type="predicted"/>